<dbReference type="InterPro" id="IPR000838">
    <property type="entry name" value="RNA_pol_sigma70_ECF_CS"/>
</dbReference>
<dbReference type="Proteomes" id="UP001145072">
    <property type="component" value="Unassembled WGS sequence"/>
</dbReference>
<keyword evidence="10" id="KW-1185">Reference proteome</keyword>
<dbReference type="InterPro" id="IPR039425">
    <property type="entry name" value="RNA_pol_sigma-70-like"/>
</dbReference>
<organism evidence="9 10">
    <name type="scientific">Aquibacillus koreensis</name>
    <dbReference type="NCBI Taxonomy" id="279446"/>
    <lineage>
        <taxon>Bacteria</taxon>
        <taxon>Bacillati</taxon>
        <taxon>Bacillota</taxon>
        <taxon>Bacilli</taxon>
        <taxon>Bacillales</taxon>
        <taxon>Bacillaceae</taxon>
        <taxon>Aquibacillus</taxon>
    </lineage>
</organism>
<feature type="domain" description="RNA polymerase sigma-70 region 2" evidence="7">
    <location>
        <begin position="7"/>
        <end position="74"/>
    </location>
</feature>
<evidence type="ECO:0000256" key="2">
    <source>
        <dbReference type="ARBA" id="ARBA00023015"/>
    </source>
</evidence>
<dbReference type="InterPro" id="IPR013249">
    <property type="entry name" value="RNA_pol_sigma70_r4_t2"/>
</dbReference>
<feature type="domain" description="RNA polymerase sigma factor 70 region 4 type 2" evidence="8">
    <location>
        <begin position="107"/>
        <end position="159"/>
    </location>
</feature>
<dbReference type="InterPro" id="IPR014284">
    <property type="entry name" value="RNA_pol_sigma-70_dom"/>
</dbReference>
<dbReference type="AlphaFoldDB" id="A0A9X3WPK5"/>
<evidence type="ECO:0000256" key="5">
    <source>
        <dbReference type="ARBA" id="ARBA00023163"/>
    </source>
</evidence>
<dbReference type="GO" id="GO:0006950">
    <property type="term" value="P:response to stress"/>
    <property type="evidence" value="ECO:0007669"/>
    <property type="project" value="UniProtKB-ARBA"/>
</dbReference>
<keyword evidence="3 6" id="KW-0731">Sigma factor</keyword>
<dbReference type="GO" id="GO:0003677">
    <property type="term" value="F:DNA binding"/>
    <property type="evidence" value="ECO:0007669"/>
    <property type="project" value="UniProtKB-KW"/>
</dbReference>
<dbReference type="RefSeq" id="WP_259867752.1">
    <property type="nucleotide sequence ID" value="NZ_JAMQJZ010000008.1"/>
</dbReference>
<evidence type="ECO:0000259" key="8">
    <source>
        <dbReference type="Pfam" id="PF08281"/>
    </source>
</evidence>
<dbReference type="SUPFAM" id="SSF88659">
    <property type="entry name" value="Sigma3 and sigma4 domains of RNA polymerase sigma factors"/>
    <property type="match status" value="1"/>
</dbReference>
<name>A0A9X3WPK5_9BACI</name>
<dbReference type="InterPro" id="IPR013324">
    <property type="entry name" value="RNA_pol_sigma_r3/r4-like"/>
</dbReference>
<dbReference type="Gene3D" id="1.10.10.10">
    <property type="entry name" value="Winged helix-like DNA-binding domain superfamily/Winged helix DNA-binding domain"/>
    <property type="match status" value="1"/>
</dbReference>
<keyword evidence="5 6" id="KW-0804">Transcription</keyword>
<comment type="caution">
    <text evidence="9">The sequence shown here is derived from an EMBL/GenBank/DDBJ whole genome shotgun (WGS) entry which is preliminary data.</text>
</comment>
<protein>
    <recommendedName>
        <fullName evidence="6">RNA polymerase sigma factor</fullName>
    </recommendedName>
</protein>
<dbReference type="InterPro" id="IPR036388">
    <property type="entry name" value="WH-like_DNA-bd_sf"/>
</dbReference>
<reference evidence="9" key="1">
    <citation type="submission" date="2022-06" db="EMBL/GenBank/DDBJ databases">
        <title>Aquibacillus sp. a new bacterium isolated from soil saline samples.</title>
        <authorList>
            <person name="Galisteo C."/>
            <person name="De La Haba R."/>
            <person name="Sanchez-Porro C."/>
            <person name="Ventosa A."/>
        </authorList>
    </citation>
    <scope>NUCLEOTIDE SEQUENCE</scope>
    <source>
        <strain evidence="9">JCM 12387</strain>
    </source>
</reference>
<dbReference type="PANTHER" id="PTHR43133:SF8">
    <property type="entry name" value="RNA POLYMERASE SIGMA FACTOR HI_1459-RELATED"/>
    <property type="match status" value="1"/>
</dbReference>
<dbReference type="EMBL" id="JAMQJZ010000008">
    <property type="protein sequence ID" value="MDC3421024.1"/>
    <property type="molecule type" value="Genomic_DNA"/>
</dbReference>
<dbReference type="PANTHER" id="PTHR43133">
    <property type="entry name" value="RNA POLYMERASE ECF-TYPE SIGMA FACTO"/>
    <property type="match status" value="1"/>
</dbReference>
<dbReference type="GO" id="GO:0006352">
    <property type="term" value="P:DNA-templated transcription initiation"/>
    <property type="evidence" value="ECO:0007669"/>
    <property type="project" value="InterPro"/>
</dbReference>
<dbReference type="Pfam" id="PF04542">
    <property type="entry name" value="Sigma70_r2"/>
    <property type="match status" value="1"/>
</dbReference>
<dbReference type="PROSITE" id="PS01063">
    <property type="entry name" value="SIGMA70_ECF"/>
    <property type="match status" value="1"/>
</dbReference>
<evidence type="ECO:0000259" key="7">
    <source>
        <dbReference type="Pfam" id="PF04542"/>
    </source>
</evidence>
<dbReference type="GO" id="GO:0016987">
    <property type="term" value="F:sigma factor activity"/>
    <property type="evidence" value="ECO:0007669"/>
    <property type="project" value="UniProtKB-KW"/>
</dbReference>
<evidence type="ECO:0000256" key="3">
    <source>
        <dbReference type="ARBA" id="ARBA00023082"/>
    </source>
</evidence>
<dbReference type="InterPro" id="IPR013325">
    <property type="entry name" value="RNA_pol_sigma_r2"/>
</dbReference>
<keyword evidence="2 6" id="KW-0805">Transcription regulation</keyword>
<evidence type="ECO:0000313" key="10">
    <source>
        <dbReference type="Proteomes" id="UP001145072"/>
    </source>
</evidence>
<evidence type="ECO:0000256" key="1">
    <source>
        <dbReference type="ARBA" id="ARBA00010641"/>
    </source>
</evidence>
<dbReference type="InterPro" id="IPR007627">
    <property type="entry name" value="RNA_pol_sigma70_r2"/>
</dbReference>
<accession>A0A9X3WPK5</accession>
<proteinExistence type="inferred from homology"/>
<dbReference type="NCBIfam" id="TIGR02937">
    <property type="entry name" value="sigma70-ECF"/>
    <property type="match status" value="1"/>
</dbReference>
<evidence type="ECO:0000313" key="9">
    <source>
        <dbReference type="EMBL" id="MDC3421024.1"/>
    </source>
</evidence>
<dbReference type="Pfam" id="PF08281">
    <property type="entry name" value="Sigma70_r4_2"/>
    <property type="match status" value="1"/>
</dbReference>
<gene>
    <name evidence="9" type="ORF">NC661_11645</name>
</gene>
<evidence type="ECO:0000256" key="4">
    <source>
        <dbReference type="ARBA" id="ARBA00023125"/>
    </source>
</evidence>
<sequence>MFDFSEMYRVHYKRLQHVAYAITRDWYLAEDVVQESFIKALNNLSAIHDTNKIGAWLSVITTRTALDFVRREKKKRGIPMDEDMLVILAKEMKQSVEEEVELGWIFEEILQAIHMLKNDYQAVMILKIGKGLKEQEIADLLDLKACTVKTRIYRARHKLQDILQDHQVSA</sequence>
<evidence type="ECO:0000256" key="6">
    <source>
        <dbReference type="RuleBase" id="RU000716"/>
    </source>
</evidence>
<comment type="similarity">
    <text evidence="1 6">Belongs to the sigma-70 factor family. ECF subfamily.</text>
</comment>
<dbReference type="CDD" id="cd06171">
    <property type="entry name" value="Sigma70_r4"/>
    <property type="match status" value="1"/>
</dbReference>
<dbReference type="Gene3D" id="1.10.1740.10">
    <property type="match status" value="1"/>
</dbReference>
<dbReference type="SUPFAM" id="SSF88946">
    <property type="entry name" value="Sigma2 domain of RNA polymerase sigma factors"/>
    <property type="match status" value="1"/>
</dbReference>
<keyword evidence="4 6" id="KW-0238">DNA-binding</keyword>